<gene>
    <name evidence="10" type="primary">alr2987_2</name>
    <name evidence="10" type="ORF">g.79577</name>
</gene>
<keyword evidence="4 9" id="KW-0812">Transmembrane</keyword>
<evidence type="ECO:0000256" key="3">
    <source>
        <dbReference type="ARBA" id="ARBA00022475"/>
    </source>
</evidence>
<evidence type="ECO:0000256" key="9">
    <source>
        <dbReference type="SAM" id="Phobius"/>
    </source>
</evidence>
<feature type="transmembrane region" description="Helical" evidence="9">
    <location>
        <begin position="64"/>
        <end position="84"/>
    </location>
</feature>
<dbReference type="AlphaFoldDB" id="A0A1D1XPN1"/>
<evidence type="ECO:0000313" key="10">
    <source>
        <dbReference type="EMBL" id="JAT44360.1"/>
    </source>
</evidence>
<keyword evidence="7 9" id="KW-0472">Membrane</keyword>
<dbReference type="PANTHER" id="PTHR33281:SF19">
    <property type="entry name" value="VOLTAGE-DEPENDENT ANION CHANNEL-FORMING PROTEIN YNEE"/>
    <property type="match status" value="1"/>
</dbReference>
<dbReference type="Pfam" id="PF25539">
    <property type="entry name" value="Bestrophin_2"/>
    <property type="match status" value="2"/>
</dbReference>
<reference evidence="10" key="1">
    <citation type="submission" date="2015-07" db="EMBL/GenBank/DDBJ databases">
        <title>Transcriptome Assembly of Anthurium amnicola.</title>
        <authorList>
            <person name="Suzuki J."/>
        </authorList>
    </citation>
    <scope>NUCLEOTIDE SEQUENCE</scope>
</reference>
<evidence type="ECO:0000256" key="6">
    <source>
        <dbReference type="ARBA" id="ARBA00023065"/>
    </source>
</evidence>
<keyword evidence="3" id="KW-1003">Cell membrane</keyword>
<evidence type="ECO:0000256" key="2">
    <source>
        <dbReference type="ARBA" id="ARBA00022448"/>
    </source>
</evidence>
<accession>A0A1D1XPN1</accession>
<protein>
    <submittedName>
        <fullName evidence="10">UPF0187 protein alr2987</fullName>
    </submittedName>
</protein>
<keyword evidence="5 9" id="KW-1133">Transmembrane helix</keyword>
<feature type="region of interest" description="Disordered" evidence="8">
    <location>
        <begin position="196"/>
        <end position="228"/>
    </location>
</feature>
<name>A0A1D1XPN1_9ARAE</name>
<dbReference type="InterPro" id="IPR044669">
    <property type="entry name" value="YneE/VCCN1/2-like"/>
</dbReference>
<evidence type="ECO:0000256" key="1">
    <source>
        <dbReference type="ARBA" id="ARBA00004651"/>
    </source>
</evidence>
<evidence type="ECO:0000256" key="5">
    <source>
        <dbReference type="ARBA" id="ARBA00022989"/>
    </source>
</evidence>
<dbReference type="PANTHER" id="PTHR33281">
    <property type="entry name" value="UPF0187 PROTEIN YNEE"/>
    <property type="match status" value="1"/>
</dbReference>
<evidence type="ECO:0000256" key="4">
    <source>
        <dbReference type="ARBA" id="ARBA00022692"/>
    </source>
</evidence>
<proteinExistence type="predicted"/>
<feature type="non-terminal residue" evidence="10">
    <location>
        <position position="1"/>
    </location>
</feature>
<evidence type="ECO:0000256" key="7">
    <source>
        <dbReference type="ARBA" id="ARBA00023136"/>
    </source>
</evidence>
<dbReference type="EMBL" id="GDJX01023576">
    <property type="protein sequence ID" value="JAT44360.1"/>
    <property type="molecule type" value="Transcribed_RNA"/>
</dbReference>
<comment type="subcellular location">
    <subcellularLocation>
        <location evidence="1">Cell membrane</location>
        <topology evidence="1">Multi-pass membrane protein</topology>
    </subcellularLocation>
</comment>
<dbReference type="GO" id="GO:0005254">
    <property type="term" value="F:chloride channel activity"/>
    <property type="evidence" value="ECO:0007669"/>
    <property type="project" value="InterPro"/>
</dbReference>
<evidence type="ECO:0000256" key="8">
    <source>
        <dbReference type="SAM" id="MobiDB-lite"/>
    </source>
</evidence>
<organism evidence="10">
    <name type="scientific">Anthurium amnicola</name>
    <dbReference type="NCBI Taxonomy" id="1678845"/>
    <lineage>
        <taxon>Eukaryota</taxon>
        <taxon>Viridiplantae</taxon>
        <taxon>Streptophyta</taxon>
        <taxon>Embryophyta</taxon>
        <taxon>Tracheophyta</taxon>
        <taxon>Spermatophyta</taxon>
        <taxon>Magnoliopsida</taxon>
        <taxon>Liliopsida</taxon>
        <taxon>Araceae</taxon>
        <taxon>Pothoideae</taxon>
        <taxon>Potheae</taxon>
        <taxon>Anthurium</taxon>
    </lineage>
</organism>
<keyword evidence="2" id="KW-0813">Transport</keyword>
<dbReference type="GO" id="GO:0005886">
    <property type="term" value="C:plasma membrane"/>
    <property type="evidence" value="ECO:0007669"/>
    <property type="project" value="UniProtKB-SubCell"/>
</dbReference>
<feature type="transmembrane region" description="Helical" evidence="9">
    <location>
        <begin position="337"/>
        <end position="370"/>
    </location>
</feature>
<feature type="compositionally biased region" description="Polar residues" evidence="8">
    <location>
        <begin position="196"/>
        <end position="207"/>
    </location>
</feature>
<sequence length="421" mass="47769">PNELFLLFSFHCRIFNESNAKMPVDINFKNPADKHRFCARLFQRRGWGYPDVLRLRGSVLPTTIPVLFFTAFFSTVVAVLYEIFHINATLPDSLVGTVAVVVGLLLAFRTNNAYDRYYEGRKLFANMCTDIRNATRNIWVGVREIDETDRQEKERNVKLLLAFAIAVKHHLRLEFGIDWYDLKDLLPEGLQLTNFDGNTSQENTVLGSGSEEDPNRHDANRPSSDFPDVRPSLRVIATRIPPTIYDSLRDSNYRDNTTIWFNASEWGSEVDASMSLPLEIIFHVGLYIDKKRSNIVEGAYGTISSNLNNLVEIFGNLERIGNTPIPFAYNIHLKQAVIIYVWILPFTLVATLGWLVVPTVVLVGFILFGVESIGAEIENPFGYDTNDLPLDGYCKDLEAEIKYLERHIPSVKAIPASQSSR</sequence>
<keyword evidence="6" id="KW-0406">Ion transport</keyword>
<feature type="transmembrane region" description="Helical" evidence="9">
    <location>
        <begin position="90"/>
        <end position="108"/>
    </location>
</feature>